<proteinExistence type="predicted"/>
<evidence type="ECO:0000259" key="3">
    <source>
        <dbReference type="Pfam" id="PF10620"/>
    </source>
</evidence>
<dbReference type="InterPro" id="IPR048903">
    <property type="entry name" value="MdcG_N"/>
</dbReference>
<evidence type="ECO:0000313" key="6">
    <source>
        <dbReference type="Proteomes" id="UP000190675"/>
    </source>
</evidence>
<dbReference type="OrthoDB" id="5498803at2"/>
<evidence type="ECO:0000256" key="1">
    <source>
        <dbReference type="ARBA" id="ARBA00022679"/>
    </source>
</evidence>
<keyword evidence="1 5" id="KW-0808">Transferase</keyword>
<protein>
    <submittedName>
        <fullName evidence="5">Phosphoribosyl-dephospho-CoA transferase</fullName>
    </submittedName>
</protein>
<feature type="domain" description="Phosphoribosyl-dephospho-CoA transferase MdcG N-terminal" evidence="4">
    <location>
        <begin position="13"/>
        <end position="94"/>
    </location>
</feature>
<organism evidence="5 6">
    <name type="scientific">Bradyrhizobium erythrophlei</name>
    <dbReference type="NCBI Taxonomy" id="1437360"/>
    <lineage>
        <taxon>Bacteria</taxon>
        <taxon>Pseudomonadati</taxon>
        <taxon>Pseudomonadota</taxon>
        <taxon>Alphaproteobacteria</taxon>
        <taxon>Hyphomicrobiales</taxon>
        <taxon>Nitrobacteraceae</taxon>
        <taxon>Bradyrhizobium</taxon>
    </lineage>
</organism>
<sequence>MISHSNQNNRRPRRHDLIFVSPAAWRSLLKTRDDLAGEPLVIEWVDRGWPLVARRTLPGEADGLPLGLPLPPFAGKRRLSVLIQPEDIVSTAPPPGLSAAISVAPNRWQHTLGAVVSLASRYGVEARIFGSLAWCTLTGLDYLTDTSDLDLLLPIHCGSHLVRLTADLAAIEATAPMRLDGELVRDDGAGVNWRELHSGARELLVKTTDGVALLDANLFLSNGTQS</sequence>
<dbReference type="InterPro" id="IPR049180">
    <property type="entry name" value="MdcG_C"/>
</dbReference>
<dbReference type="Pfam" id="PF10620">
    <property type="entry name" value="MdcG"/>
    <property type="match status" value="1"/>
</dbReference>
<evidence type="ECO:0000313" key="5">
    <source>
        <dbReference type="EMBL" id="SHG43901.1"/>
    </source>
</evidence>
<gene>
    <name evidence="5" type="ORF">SAMN05444169_2477</name>
</gene>
<evidence type="ECO:0000259" key="4">
    <source>
        <dbReference type="Pfam" id="PF20866"/>
    </source>
</evidence>
<dbReference type="EMBL" id="LT670818">
    <property type="protein sequence ID" value="SHG43901.1"/>
    <property type="molecule type" value="Genomic_DNA"/>
</dbReference>
<feature type="domain" description="Phosphoribosyl-dephospho-CoA transferase MdcG C-terminal" evidence="3">
    <location>
        <begin position="97"/>
        <end position="215"/>
    </location>
</feature>
<dbReference type="InterPro" id="IPR017557">
    <property type="entry name" value="Holo-ACP_synthase"/>
</dbReference>
<dbReference type="Pfam" id="PF20866">
    <property type="entry name" value="MdcG_N"/>
    <property type="match status" value="1"/>
</dbReference>
<dbReference type="GO" id="GO:0016779">
    <property type="term" value="F:nucleotidyltransferase activity"/>
    <property type="evidence" value="ECO:0007669"/>
    <property type="project" value="UniProtKB-KW"/>
</dbReference>
<keyword evidence="2" id="KW-0548">Nucleotidyltransferase</keyword>
<evidence type="ECO:0000256" key="2">
    <source>
        <dbReference type="ARBA" id="ARBA00022695"/>
    </source>
</evidence>
<dbReference type="RefSeq" id="WP_079566214.1">
    <property type="nucleotide sequence ID" value="NZ_LT670818.1"/>
</dbReference>
<accession>A0A1M5JTM1</accession>
<dbReference type="AlphaFoldDB" id="A0A1M5JTM1"/>
<dbReference type="Proteomes" id="UP000190675">
    <property type="component" value="Chromosome I"/>
</dbReference>
<dbReference type="NCBIfam" id="TIGR03135">
    <property type="entry name" value="malonate_mdcG"/>
    <property type="match status" value="1"/>
</dbReference>
<reference evidence="5 6" key="1">
    <citation type="submission" date="2016-11" db="EMBL/GenBank/DDBJ databases">
        <authorList>
            <person name="Jaros S."/>
            <person name="Januszkiewicz K."/>
            <person name="Wedrychowicz H."/>
        </authorList>
    </citation>
    <scope>NUCLEOTIDE SEQUENCE [LARGE SCALE GENOMIC DNA]</scope>
    <source>
        <strain evidence="5 6">GAS242</strain>
    </source>
</reference>
<name>A0A1M5JTM1_9BRAD</name>